<evidence type="ECO:0000256" key="1">
    <source>
        <dbReference type="ARBA" id="ARBA00023015"/>
    </source>
</evidence>
<keyword evidence="4" id="KW-0804">Transcription</keyword>
<evidence type="ECO:0000313" key="6">
    <source>
        <dbReference type="EMBL" id="QKF65861.1"/>
    </source>
</evidence>
<dbReference type="InterPro" id="IPR003313">
    <property type="entry name" value="AraC-bd"/>
</dbReference>
<keyword evidence="1" id="KW-0805">Transcription regulation</keyword>
<dbReference type="InterPro" id="IPR037923">
    <property type="entry name" value="HTH-like"/>
</dbReference>
<evidence type="ECO:0000313" key="7">
    <source>
        <dbReference type="Proteomes" id="UP000503482"/>
    </source>
</evidence>
<dbReference type="KEGG" id="avp:AVENP_0281"/>
<dbReference type="SUPFAM" id="SSF51215">
    <property type="entry name" value="Regulatory protein AraC"/>
    <property type="match status" value="1"/>
</dbReference>
<dbReference type="AlphaFoldDB" id="A0AAE7E3P7"/>
<name>A0AAE7E3P7_9BACT</name>
<dbReference type="PANTHER" id="PTHR46796:SF2">
    <property type="entry name" value="TRANSCRIPTIONAL REGULATORY PROTEIN"/>
    <property type="match status" value="1"/>
</dbReference>
<dbReference type="GO" id="GO:0043565">
    <property type="term" value="F:sequence-specific DNA binding"/>
    <property type="evidence" value="ECO:0007669"/>
    <property type="project" value="InterPro"/>
</dbReference>
<dbReference type="PROSITE" id="PS01124">
    <property type="entry name" value="HTH_ARAC_FAMILY_2"/>
    <property type="match status" value="1"/>
</dbReference>
<dbReference type="Pfam" id="PF12833">
    <property type="entry name" value="HTH_18"/>
    <property type="match status" value="1"/>
</dbReference>
<organism evidence="6 7">
    <name type="scientific">Arcobacter venerupis</name>
    <dbReference type="NCBI Taxonomy" id="1054033"/>
    <lineage>
        <taxon>Bacteria</taxon>
        <taxon>Pseudomonadati</taxon>
        <taxon>Campylobacterota</taxon>
        <taxon>Epsilonproteobacteria</taxon>
        <taxon>Campylobacterales</taxon>
        <taxon>Arcobacteraceae</taxon>
        <taxon>Arcobacter</taxon>
    </lineage>
</organism>
<dbReference type="SMART" id="SM00342">
    <property type="entry name" value="HTH_ARAC"/>
    <property type="match status" value="1"/>
</dbReference>
<evidence type="ECO:0000256" key="4">
    <source>
        <dbReference type="ARBA" id="ARBA00023163"/>
    </source>
</evidence>
<dbReference type="InterPro" id="IPR018060">
    <property type="entry name" value="HTH_AraC"/>
</dbReference>
<reference evidence="6 7" key="1">
    <citation type="submission" date="2020-05" db="EMBL/GenBank/DDBJ databases">
        <title>Complete genome sequencing of Campylobacter and Arcobacter type strains.</title>
        <authorList>
            <person name="Miller W.G."/>
            <person name="Yee E."/>
        </authorList>
    </citation>
    <scope>NUCLEOTIDE SEQUENCE [LARGE SCALE GENOMIC DNA]</scope>
    <source>
        <strain evidence="6 7">LMG 26156</strain>
    </source>
</reference>
<dbReference type="Pfam" id="PF02311">
    <property type="entry name" value="AraC_binding"/>
    <property type="match status" value="1"/>
</dbReference>
<keyword evidence="7" id="KW-1185">Reference proteome</keyword>
<keyword evidence="3" id="KW-0010">Activator</keyword>
<dbReference type="InterPro" id="IPR050204">
    <property type="entry name" value="AraC_XylS_family_regulators"/>
</dbReference>
<gene>
    <name evidence="6" type="ORF">AVENP_0281</name>
</gene>
<feature type="domain" description="HTH araC/xylS-type" evidence="5">
    <location>
        <begin position="176"/>
        <end position="273"/>
    </location>
</feature>
<dbReference type="InterPro" id="IPR018062">
    <property type="entry name" value="HTH_AraC-typ_CS"/>
</dbReference>
<dbReference type="PROSITE" id="PS00041">
    <property type="entry name" value="HTH_ARAC_FAMILY_1"/>
    <property type="match status" value="1"/>
</dbReference>
<evidence type="ECO:0000256" key="3">
    <source>
        <dbReference type="ARBA" id="ARBA00023159"/>
    </source>
</evidence>
<dbReference type="Gene3D" id="1.10.10.60">
    <property type="entry name" value="Homeodomain-like"/>
    <property type="match status" value="2"/>
</dbReference>
<evidence type="ECO:0000256" key="2">
    <source>
        <dbReference type="ARBA" id="ARBA00023125"/>
    </source>
</evidence>
<dbReference type="PANTHER" id="PTHR46796">
    <property type="entry name" value="HTH-TYPE TRANSCRIPTIONAL ACTIVATOR RHAS-RELATED"/>
    <property type="match status" value="1"/>
</dbReference>
<sequence length="275" mass="32441">MSNTSNLIHNVKFTKPNKEKEIFLYEGDYNNFSFEKHIHEEYTITLIERGNMGAFLRGFNHKFDKSSIITINPEEIHSCGILSKEGFKHHSLYISTDIMDNILKENFNSNLLSFKNFQFSNEVIYQKLYPLMKYDSSIFSKLSWECELIEAISSVLKINTKVSNEIVLPSHYKLVNYAKEFINDNYSQNFTLDDFAKEFDISKYHFLRLFKKHTFVSPHTYLMIRRVEKAKQFLRKNANISEIAYLCGFTDQSHLNKKFKQLTGTTPGEYKNFFL</sequence>
<evidence type="ECO:0000259" key="5">
    <source>
        <dbReference type="PROSITE" id="PS01124"/>
    </source>
</evidence>
<keyword evidence="2" id="KW-0238">DNA-binding</keyword>
<dbReference type="GO" id="GO:0003700">
    <property type="term" value="F:DNA-binding transcription factor activity"/>
    <property type="evidence" value="ECO:0007669"/>
    <property type="project" value="InterPro"/>
</dbReference>
<protein>
    <submittedName>
        <fullName evidence="6">Transcriptional regulator, AraC family</fullName>
    </submittedName>
</protein>
<dbReference type="SUPFAM" id="SSF46689">
    <property type="entry name" value="Homeodomain-like"/>
    <property type="match status" value="2"/>
</dbReference>
<dbReference type="RefSeq" id="WP_128358425.1">
    <property type="nucleotide sequence ID" value="NZ_CP053840.1"/>
</dbReference>
<dbReference type="EMBL" id="CP053840">
    <property type="protein sequence ID" value="QKF65861.1"/>
    <property type="molecule type" value="Genomic_DNA"/>
</dbReference>
<accession>A0AAE7E3P7</accession>
<proteinExistence type="predicted"/>
<dbReference type="Proteomes" id="UP000503482">
    <property type="component" value="Chromosome"/>
</dbReference>
<dbReference type="InterPro" id="IPR009057">
    <property type="entry name" value="Homeodomain-like_sf"/>
</dbReference>